<proteinExistence type="predicted"/>
<evidence type="ECO:0000313" key="3">
    <source>
        <dbReference type="Proteomes" id="UP001332192"/>
    </source>
</evidence>
<protein>
    <recommendedName>
        <fullName evidence="4">Cytidylate kinase</fullName>
    </recommendedName>
</protein>
<dbReference type="EMBL" id="CP141615">
    <property type="protein sequence ID" value="WRP16450.1"/>
    <property type="molecule type" value="Genomic_DNA"/>
</dbReference>
<feature type="compositionally biased region" description="Low complexity" evidence="1">
    <location>
        <begin position="372"/>
        <end position="399"/>
    </location>
</feature>
<feature type="compositionally biased region" description="Basic residues" evidence="1">
    <location>
        <begin position="400"/>
        <end position="411"/>
    </location>
</feature>
<dbReference type="Gene3D" id="3.40.91.30">
    <property type="match status" value="1"/>
</dbReference>
<dbReference type="RefSeq" id="WP_324715723.1">
    <property type="nucleotide sequence ID" value="NZ_CP141615.1"/>
</dbReference>
<feature type="region of interest" description="Disordered" evidence="1">
    <location>
        <begin position="152"/>
        <end position="186"/>
    </location>
</feature>
<evidence type="ECO:0008006" key="4">
    <source>
        <dbReference type="Google" id="ProtNLM"/>
    </source>
</evidence>
<gene>
    <name evidence="2" type="ORF">U7230_10110</name>
</gene>
<evidence type="ECO:0000256" key="1">
    <source>
        <dbReference type="SAM" id="MobiDB-lite"/>
    </source>
</evidence>
<name>A0ABZ1BUF8_9FIRM</name>
<evidence type="ECO:0000313" key="2">
    <source>
        <dbReference type="EMBL" id="WRP16450.1"/>
    </source>
</evidence>
<dbReference type="InterPro" id="IPR027417">
    <property type="entry name" value="P-loop_NTPase"/>
</dbReference>
<sequence length="453" mass="48685">MTSVLLAGLRGSLVERTAAVIAARTGWRIEAGRFQAIPGQGRPAESAIHLGWPLPGSQETPAESGARLLRVLLTASWQTRVRRIAVEQGVDEVMAAGLAAAEERELDEKARLSGWERAEAPGRFDLVINTDRVPAEKAASIIVAALRGGRRARRRRPSVERPPAPAPTPAVADAVHPRPAGSPPRVAQLPAAAGLAHDGLAPVVEGTAVTLSPQGRPLPIRHDRPAGAGRPAFAHPSEEEFARMLDFYQVRWEYEPITFPLEWDEQGRITSAFTPDFYLPEYQLYVELTTMKQSLVTRKNRKLRLLKQLYPDVNIKIFYGRDFERLLHKFGKEPLAQAAATPPVSVAPSAPAPPTVPSGTAAAATALPAAAGAAQGEASPEVAAAGEPGAPSRSRTGAAARRRPRRRRSTGTRRSTSAASRKRAQEAREEEEAALATLPVSERPGHQEGEGAR</sequence>
<keyword evidence="3" id="KW-1185">Reference proteome</keyword>
<accession>A0ABZ1BUF8</accession>
<feature type="region of interest" description="Disordered" evidence="1">
    <location>
        <begin position="372"/>
        <end position="453"/>
    </location>
</feature>
<feature type="compositionally biased region" description="Basic and acidic residues" evidence="1">
    <location>
        <begin position="443"/>
        <end position="453"/>
    </location>
</feature>
<organism evidence="2 3">
    <name type="scientific">Carboxydichorda subterranea</name>
    <dbReference type="NCBI Taxonomy" id="3109565"/>
    <lineage>
        <taxon>Bacteria</taxon>
        <taxon>Bacillati</taxon>
        <taxon>Bacillota</taxon>
        <taxon>Limnochordia</taxon>
        <taxon>Limnochordales</taxon>
        <taxon>Geochordaceae</taxon>
        <taxon>Carboxydichorda</taxon>
    </lineage>
</organism>
<reference evidence="2 3" key="1">
    <citation type="journal article" date="2024" name="Front. Microbiol.">
        <title>Novel thermophilic genera Geochorda gen. nov. and Carboxydochorda gen. nov. from the deep terrestrial subsurface reveal the ecophysiological diversity in the class Limnochordia.</title>
        <authorList>
            <person name="Karnachuk O.V."/>
            <person name="Lukina A.P."/>
            <person name="Avakyan M.R."/>
            <person name="Kadnikov V.V."/>
            <person name="Begmatov S."/>
            <person name="Beletsky A.V."/>
            <person name="Vlasova K.G."/>
            <person name="Novikov A.A."/>
            <person name="Shcherbakova V.A."/>
            <person name="Mardanov A.V."/>
            <person name="Ravin N.V."/>
        </authorList>
    </citation>
    <scope>NUCLEOTIDE SEQUENCE [LARGE SCALE GENOMIC DNA]</scope>
    <source>
        <strain evidence="2 3">L945</strain>
    </source>
</reference>
<dbReference type="Proteomes" id="UP001332192">
    <property type="component" value="Chromosome"/>
</dbReference>
<dbReference type="Gene3D" id="3.40.50.300">
    <property type="entry name" value="P-loop containing nucleotide triphosphate hydrolases"/>
    <property type="match status" value="1"/>
</dbReference>